<comment type="caution">
    <text evidence="1">The sequence shown here is derived from an EMBL/GenBank/DDBJ whole genome shotgun (WGS) entry which is preliminary data.</text>
</comment>
<evidence type="ECO:0000313" key="2">
    <source>
        <dbReference type="Proteomes" id="UP001295423"/>
    </source>
</evidence>
<dbReference type="AlphaFoldDB" id="A0AAD2FL81"/>
<organism evidence="1 2">
    <name type="scientific">Cylindrotheca closterium</name>
    <dbReference type="NCBI Taxonomy" id="2856"/>
    <lineage>
        <taxon>Eukaryota</taxon>
        <taxon>Sar</taxon>
        <taxon>Stramenopiles</taxon>
        <taxon>Ochrophyta</taxon>
        <taxon>Bacillariophyta</taxon>
        <taxon>Bacillariophyceae</taxon>
        <taxon>Bacillariophycidae</taxon>
        <taxon>Bacillariales</taxon>
        <taxon>Bacillariaceae</taxon>
        <taxon>Cylindrotheca</taxon>
    </lineage>
</organism>
<protein>
    <submittedName>
        <fullName evidence="1">Uncharacterized protein</fullName>
    </submittedName>
</protein>
<dbReference type="Proteomes" id="UP001295423">
    <property type="component" value="Unassembled WGS sequence"/>
</dbReference>
<gene>
    <name evidence="1" type="ORF">CYCCA115_LOCUS6680</name>
</gene>
<sequence length="94" mass="10466">MIEARLKQRPYIGGRTSILQYFDQEPPFARHLLRKEESKQFYTLWVGTNEGAACRGRLSLSQVNNTTGNFLEPATLAALEGSSNCAKEKQGTSS</sequence>
<reference evidence="1" key="1">
    <citation type="submission" date="2023-08" db="EMBL/GenBank/DDBJ databases">
        <authorList>
            <person name="Audoor S."/>
            <person name="Bilcke G."/>
        </authorList>
    </citation>
    <scope>NUCLEOTIDE SEQUENCE</scope>
</reference>
<dbReference type="EMBL" id="CAKOGP040000824">
    <property type="protein sequence ID" value="CAJ1939652.1"/>
    <property type="molecule type" value="Genomic_DNA"/>
</dbReference>
<proteinExistence type="predicted"/>
<name>A0AAD2FL81_9STRA</name>
<keyword evidence="2" id="KW-1185">Reference proteome</keyword>
<evidence type="ECO:0000313" key="1">
    <source>
        <dbReference type="EMBL" id="CAJ1939652.1"/>
    </source>
</evidence>
<accession>A0AAD2FL81</accession>